<keyword evidence="2" id="KW-0129">CBS domain</keyword>
<dbReference type="PANTHER" id="PTHR13780">
    <property type="entry name" value="AMP-ACTIVATED PROTEIN KINASE, GAMMA REGULATORY SUBUNIT"/>
    <property type="match status" value="1"/>
</dbReference>
<evidence type="ECO:0008006" key="5">
    <source>
        <dbReference type="Google" id="ProtNLM"/>
    </source>
</evidence>
<proteinExistence type="predicted"/>
<dbReference type="EMBL" id="LEKV01005201">
    <property type="protein sequence ID" value="KVH89547.1"/>
    <property type="molecule type" value="Genomic_DNA"/>
</dbReference>
<dbReference type="OMA" id="HNLVIPI"/>
<dbReference type="InterPro" id="IPR046342">
    <property type="entry name" value="CBS_dom_sf"/>
</dbReference>
<dbReference type="AlphaFoldDB" id="A0A118JTB1"/>
<dbReference type="InterPro" id="IPR050511">
    <property type="entry name" value="AMPK_gamma/SDS23_families"/>
</dbReference>
<keyword evidence="4" id="KW-1185">Reference proteome</keyword>
<evidence type="ECO:0000256" key="1">
    <source>
        <dbReference type="ARBA" id="ARBA00022737"/>
    </source>
</evidence>
<dbReference type="STRING" id="59895.A0A118JTB1"/>
<reference evidence="3 4" key="1">
    <citation type="journal article" date="2016" name="Sci. Rep.">
        <title>The genome sequence of the outbreeding globe artichoke constructed de novo incorporating a phase-aware low-pass sequencing strategy of F1 progeny.</title>
        <authorList>
            <person name="Scaglione D."/>
            <person name="Reyes-Chin-Wo S."/>
            <person name="Acquadro A."/>
            <person name="Froenicke L."/>
            <person name="Portis E."/>
            <person name="Beitel C."/>
            <person name="Tirone M."/>
            <person name="Mauro R."/>
            <person name="Lo Monaco A."/>
            <person name="Mauromicale G."/>
            <person name="Faccioli P."/>
            <person name="Cattivelli L."/>
            <person name="Rieseberg L."/>
            <person name="Michelmore R."/>
            <person name="Lanteri S."/>
        </authorList>
    </citation>
    <scope>NUCLEOTIDE SEQUENCE [LARGE SCALE GENOMIC DNA]</scope>
    <source>
        <strain evidence="3">2C</strain>
    </source>
</reference>
<dbReference type="PANTHER" id="PTHR13780:SF135">
    <property type="entry name" value="CBS DOMAIN-CONTAINING PROTEIN"/>
    <property type="match status" value="1"/>
</dbReference>
<accession>A0A118JTB1</accession>
<comment type="caution">
    <text evidence="3">The sequence shown here is derived from an EMBL/GenBank/DDBJ whole genome shotgun (WGS) entry which is preliminary data.</text>
</comment>
<name>A0A118JTB1_CYNCS</name>
<organism evidence="3 4">
    <name type="scientific">Cynara cardunculus var. scolymus</name>
    <name type="common">Globe artichoke</name>
    <name type="synonym">Cynara scolymus</name>
    <dbReference type="NCBI Taxonomy" id="59895"/>
    <lineage>
        <taxon>Eukaryota</taxon>
        <taxon>Viridiplantae</taxon>
        <taxon>Streptophyta</taxon>
        <taxon>Embryophyta</taxon>
        <taxon>Tracheophyta</taxon>
        <taxon>Spermatophyta</taxon>
        <taxon>Magnoliopsida</taxon>
        <taxon>eudicotyledons</taxon>
        <taxon>Gunneridae</taxon>
        <taxon>Pentapetalae</taxon>
        <taxon>asterids</taxon>
        <taxon>campanulids</taxon>
        <taxon>Asterales</taxon>
        <taxon>Asteraceae</taxon>
        <taxon>Carduoideae</taxon>
        <taxon>Cardueae</taxon>
        <taxon>Carduinae</taxon>
        <taxon>Cynara</taxon>
    </lineage>
</organism>
<evidence type="ECO:0000256" key="2">
    <source>
        <dbReference type="ARBA" id="ARBA00023122"/>
    </source>
</evidence>
<evidence type="ECO:0000313" key="3">
    <source>
        <dbReference type="EMBL" id="KVH89547.1"/>
    </source>
</evidence>
<keyword evidence="1" id="KW-0677">Repeat</keyword>
<dbReference type="SUPFAM" id="SSF54631">
    <property type="entry name" value="CBS-domain pair"/>
    <property type="match status" value="1"/>
</dbReference>
<dbReference type="Gramene" id="KVH89547">
    <property type="protein sequence ID" value="KVH89547"/>
    <property type="gene ID" value="Ccrd_008463"/>
</dbReference>
<dbReference type="Proteomes" id="UP000243975">
    <property type="component" value="Unassembled WGS sequence"/>
</dbReference>
<gene>
    <name evidence="3" type="ORF">Ccrd_008463</name>
</gene>
<sequence>MAIRFLASEISDLCLGKPPLRSLPTVATVADAVFALKKSGEIYVSIWSCDHSNSVAACNDTAGCRCVGKICMVDVIVYLCKEENLLHPLDALQSNVLDLVPKVKGQIRHLEPNSRFVYMIFVLFLYVIDLELFSSMEFAASLLDSLLEAIDCILDGAQNLVIPIYSNARRNLRKPQLTQPNSLLCPTLHYGQEFCWLTQEDVVRFLLNSIGVFSPIPTFTIEALDIIDPATLTIHFDDPASSALPLISRSLMDQTSIAVVMKDNRLIGEISPFTLACCDETVAAAITTLSAGDLMAYIDYGGPSDDLVHLVKMRLQERNMTPMLDLMDDYYNPLSSSSSCCSSDEEFGSAKTGCVGRLYPGRRSEAIVCHPWNTLMAVMVQMIALRVSYAWVVEHDYTLVGIVTFAEILAQFRSIAGTR</sequence>
<evidence type="ECO:0000313" key="4">
    <source>
        <dbReference type="Proteomes" id="UP000243975"/>
    </source>
</evidence>
<protein>
    <recommendedName>
        <fullName evidence="5">Cystathionine beta-synthase, core</fullName>
    </recommendedName>
</protein>
<dbReference type="GO" id="GO:0005737">
    <property type="term" value="C:cytoplasm"/>
    <property type="evidence" value="ECO:0007669"/>
    <property type="project" value="TreeGrafter"/>
</dbReference>
<dbReference type="GO" id="GO:0005634">
    <property type="term" value="C:nucleus"/>
    <property type="evidence" value="ECO:0007669"/>
    <property type="project" value="TreeGrafter"/>
</dbReference>